<proteinExistence type="predicted"/>
<sequence length="545" mass="63111">MQQLENMIDELFDENPILKLPFPYIYNQFCQIVTHSLLDTKEVPFSTLIPYAFIFNKVTNFTNHTLESCTDSMYEINQEDFKHLFACANLNIVFPFIRHEIYSLTQKGETEWYIDYTSNDAETHELNDIIVTQLSLPVIPALERSPKTLAENIRHRLIRGESMDPLAYREYIAAMYTNPKNTFIEADIVPDEFYTHIGFSSAEEFKRIRNAFVCVGQTYIDVSIMVNMHLAANEIYDSPLGNQLWQGLAMAKLKNSVLKEHILDLTKSSDEDYEKFSEFFFCGAGENTELHNKFIPPFWQIEDEIYFCPAIVPTLLGARNLLISIQNNKIKKKKYKYDNMISKLFEPALLRRAKSHFEAHGFETAFEKNFEGGEIDLLAYCKKSHSIITIQAKATLYAESARMAIRLGDRVLEGIDQTIRFDMLDKNSKEALYKKAFPEIKNTEGVNHLRAILTNSGFGTTFSWEKLEEHNITPINCNILRNILPHCESLPDLPQKVSQFIQRAKAEIEFDETTKLFDLPGHTIYQRHVEPLGMKKLFDAQYWGE</sequence>
<organism evidence="1 2">
    <name type="scientific">Pseudomonas syringae</name>
    <dbReference type="NCBI Taxonomy" id="317"/>
    <lineage>
        <taxon>Bacteria</taxon>
        <taxon>Pseudomonadati</taxon>
        <taxon>Pseudomonadota</taxon>
        <taxon>Gammaproteobacteria</taxon>
        <taxon>Pseudomonadales</taxon>
        <taxon>Pseudomonadaceae</taxon>
        <taxon>Pseudomonas</taxon>
    </lineage>
</organism>
<dbReference type="Proteomes" id="UP000195128">
    <property type="component" value="Unassembled WGS sequence"/>
</dbReference>
<dbReference type="OrthoDB" id="6913317at2"/>
<comment type="caution">
    <text evidence="1">The sequence shown here is derived from an EMBL/GenBank/DDBJ whole genome shotgun (WGS) entry which is preliminary data.</text>
</comment>
<evidence type="ECO:0000313" key="2">
    <source>
        <dbReference type="Proteomes" id="UP000195128"/>
    </source>
</evidence>
<gene>
    <name evidence="1" type="ORF">BW686_17330</name>
</gene>
<evidence type="ECO:0000313" key="1">
    <source>
        <dbReference type="EMBL" id="OUM06063.1"/>
    </source>
</evidence>
<name>A0A244ENI9_PSESX</name>
<dbReference type="AlphaFoldDB" id="A0A244ENI9"/>
<reference evidence="1 2" key="1">
    <citation type="submission" date="2017-01" db="EMBL/GenBank/DDBJ databases">
        <authorList>
            <person name="Mah S.A."/>
            <person name="Swanson W.J."/>
            <person name="Moy G.W."/>
            <person name="Vacquier V.D."/>
        </authorList>
    </citation>
    <scope>NUCLEOTIDE SEQUENCE [LARGE SCALE GENOMIC DNA]</scope>
    <source>
        <strain evidence="1">PDD-32b-74</strain>
    </source>
</reference>
<dbReference type="RefSeq" id="WP_084918774.1">
    <property type="nucleotide sequence ID" value="NZ_MTSA01000013.1"/>
</dbReference>
<accession>A0A244ENI9</accession>
<protein>
    <submittedName>
        <fullName evidence="1">Uncharacterized protein</fullName>
    </submittedName>
</protein>
<dbReference type="EMBL" id="MTSA01000013">
    <property type="protein sequence ID" value="OUM06063.1"/>
    <property type="molecule type" value="Genomic_DNA"/>
</dbReference>